<evidence type="ECO:0000256" key="6">
    <source>
        <dbReference type="ARBA" id="ARBA00022692"/>
    </source>
</evidence>
<dbReference type="HAMAP" id="MF_01006">
    <property type="entry name" value="Undec_diphosphatase"/>
    <property type="match status" value="1"/>
</dbReference>
<feature type="transmembrane region" description="Helical" evidence="14">
    <location>
        <begin position="184"/>
        <end position="205"/>
    </location>
</feature>
<dbReference type="GO" id="GO:0050380">
    <property type="term" value="F:undecaprenyl-diphosphatase activity"/>
    <property type="evidence" value="ECO:0007669"/>
    <property type="project" value="UniProtKB-UniRule"/>
</dbReference>
<feature type="transmembrane region" description="Helical" evidence="14">
    <location>
        <begin position="116"/>
        <end position="132"/>
    </location>
</feature>
<dbReference type="GO" id="GO:0046677">
    <property type="term" value="P:response to antibiotic"/>
    <property type="evidence" value="ECO:0007669"/>
    <property type="project" value="UniProtKB-UniRule"/>
</dbReference>
<keyword evidence="5 14" id="KW-1003">Cell membrane</keyword>
<reference evidence="15 16" key="1">
    <citation type="submission" date="2019-09" db="EMBL/GenBank/DDBJ databases">
        <title>Wenzhouxiangella sp. Genome sequencing and assembly.</title>
        <authorList>
            <person name="Zhang R."/>
        </authorList>
    </citation>
    <scope>NUCLEOTIDE SEQUENCE [LARGE SCALE GENOMIC DNA]</scope>
    <source>
        <strain evidence="15 16">W260</strain>
    </source>
</reference>
<evidence type="ECO:0000256" key="13">
    <source>
        <dbReference type="ARBA" id="ARBA00047594"/>
    </source>
</evidence>
<comment type="function">
    <text evidence="14">Catalyzes the dephosphorylation of undecaprenyl diphosphate (UPP). Confers resistance to bacitracin.</text>
</comment>
<keyword evidence="16" id="KW-1185">Reference proteome</keyword>
<keyword evidence="14" id="KW-0133">Cell shape</keyword>
<feature type="transmembrane region" description="Helical" evidence="14">
    <location>
        <begin position="246"/>
        <end position="267"/>
    </location>
</feature>
<evidence type="ECO:0000256" key="12">
    <source>
        <dbReference type="ARBA" id="ARBA00032932"/>
    </source>
</evidence>
<comment type="caution">
    <text evidence="15">The sequence shown here is derived from an EMBL/GenBank/DDBJ whole genome shotgun (WGS) entry which is preliminary data.</text>
</comment>
<evidence type="ECO:0000256" key="5">
    <source>
        <dbReference type="ARBA" id="ARBA00022475"/>
    </source>
</evidence>
<feature type="transmembrane region" description="Helical" evidence="14">
    <location>
        <begin position="217"/>
        <end position="240"/>
    </location>
</feature>
<dbReference type="RefSeq" id="WP_150863987.1">
    <property type="nucleotide sequence ID" value="NZ_VYXP01000005.1"/>
</dbReference>
<evidence type="ECO:0000256" key="11">
    <source>
        <dbReference type="ARBA" id="ARBA00032707"/>
    </source>
</evidence>
<keyword evidence="8 14" id="KW-1133">Transmembrane helix</keyword>
<dbReference type="InterPro" id="IPR003824">
    <property type="entry name" value="UppP"/>
</dbReference>
<evidence type="ECO:0000256" key="14">
    <source>
        <dbReference type="HAMAP-Rule" id="MF_01006"/>
    </source>
</evidence>
<evidence type="ECO:0000313" key="16">
    <source>
        <dbReference type="Proteomes" id="UP000325372"/>
    </source>
</evidence>
<evidence type="ECO:0000256" key="9">
    <source>
        <dbReference type="ARBA" id="ARBA00023136"/>
    </source>
</evidence>
<evidence type="ECO:0000256" key="7">
    <source>
        <dbReference type="ARBA" id="ARBA00022801"/>
    </source>
</evidence>
<keyword evidence="14" id="KW-0573">Peptidoglycan synthesis</keyword>
<evidence type="ECO:0000256" key="1">
    <source>
        <dbReference type="ARBA" id="ARBA00004651"/>
    </source>
</evidence>
<dbReference type="Proteomes" id="UP000325372">
    <property type="component" value="Unassembled WGS sequence"/>
</dbReference>
<comment type="similarity">
    <text evidence="2 14">Belongs to the UppP family.</text>
</comment>
<evidence type="ECO:0000313" key="15">
    <source>
        <dbReference type="EMBL" id="KAA9131337.1"/>
    </source>
</evidence>
<keyword evidence="7 14" id="KW-0378">Hydrolase</keyword>
<protein>
    <recommendedName>
        <fullName evidence="4 14">Undecaprenyl-diphosphatase</fullName>
        <ecNumber evidence="3 14">3.6.1.27</ecNumber>
    </recommendedName>
    <alternativeName>
        <fullName evidence="12 14">Bacitracin resistance protein</fullName>
    </alternativeName>
    <alternativeName>
        <fullName evidence="11 14">Undecaprenyl pyrophosphate phosphatase</fullName>
    </alternativeName>
</protein>
<keyword evidence="10 14" id="KW-0046">Antibiotic resistance</keyword>
<comment type="miscellaneous">
    <text evidence="14">Bacitracin is thought to be involved in the inhibition of peptidoglycan synthesis by sequestering undecaprenyl diphosphate, thereby reducing the pool of lipid carrier available.</text>
</comment>
<dbReference type="EMBL" id="VYXP01000005">
    <property type="protein sequence ID" value="KAA9131337.1"/>
    <property type="molecule type" value="Genomic_DNA"/>
</dbReference>
<evidence type="ECO:0000256" key="3">
    <source>
        <dbReference type="ARBA" id="ARBA00012374"/>
    </source>
</evidence>
<gene>
    <name evidence="14" type="primary">uppP</name>
    <name evidence="15" type="ORF">F3N42_08420</name>
</gene>
<feature type="transmembrane region" description="Helical" evidence="14">
    <location>
        <begin position="40"/>
        <end position="59"/>
    </location>
</feature>
<dbReference type="PANTHER" id="PTHR30622:SF4">
    <property type="entry name" value="UNDECAPRENYL-DIPHOSPHATASE"/>
    <property type="match status" value="1"/>
</dbReference>
<keyword evidence="14" id="KW-0961">Cell wall biogenesis/degradation</keyword>
<dbReference type="NCBIfam" id="NF001393">
    <property type="entry name" value="PRK00281.2-4"/>
    <property type="match status" value="1"/>
</dbReference>
<evidence type="ECO:0000256" key="2">
    <source>
        <dbReference type="ARBA" id="ARBA00010621"/>
    </source>
</evidence>
<evidence type="ECO:0000256" key="10">
    <source>
        <dbReference type="ARBA" id="ARBA00023251"/>
    </source>
</evidence>
<evidence type="ECO:0000256" key="8">
    <source>
        <dbReference type="ARBA" id="ARBA00022989"/>
    </source>
</evidence>
<feature type="transmembrane region" description="Helical" evidence="14">
    <location>
        <begin position="85"/>
        <end position="104"/>
    </location>
</feature>
<dbReference type="GO" id="GO:0009252">
    <property type="term" value="P:peptidoglycan biosynthetic process"/>
    <property type="evidence" value="ECO:0007669"/>
    <property type="project" value="UniProtKB-KW"/>
</dbReference>
<sequence length="268" mass="28043">MTALQVVVLAIVQGLTEFLPVSSSAHLVLVGQLAGWEDQGLVLDVAAHLGTLLAVVAWFHRDLLRMAAAVFGAGPGERVQQDRRLALTLLTACLPVLLVGALAFDAVSTYLRDIRVVAATTLIFGVLLWIADRFAPANKAIEQLGLRPGLAIGVAQVLALVPGVSRSGITITMARALGFDALSAARFSFLLSIPVIAAAGLFGAWEIASGAVKVPWGAFWATVILSAAAGWACISVFLALLERVGLTPFVIYRLVLGVALLAVIYSAP</sequence>
<dbReference type="GO" id="GO:0071555">
    <property type="term" value="P:cell wall organization"/>
    <property type="evidence" value="ECO:0007669"/>
    <property type="project" value="UniProtKB-KW"/>
</dbReference>
<dbReference type="Pfam" id="PF02673">
    <property type="entry name" value="BacA"/>
    <property type="match status" value="1"/>
</dbReference>
<proteinExistence type="inferred from homology"/>
<dbReference type="AlphaFoldDB" id="A0A5N0TB13"/>
<organism evidence="15 16">
    <name type="scientific">Marinihelvus fidelis</name>
    <dbReference type="NCBI Taxonomy" id="2613842"/>
    <lineage>
        <taxon>Bacteria</taxon>
        <taxon>Pseudomonadati</taxon>
        <taxon>Pseudomonadota</taxon>
        <taxon>Gammaproteobacteria</taxon>
        <taxon>Chromatiales</taxon>
        <taxon>Wenzhouxiangellaceae</taxon>
        <taxon>Marinihelvus</taxon>
    </lineage>
</organism>
<dbReference type="EC" id="3.6.1.27" evidence="3 14"/>
<comment type="subcellular location">
    <subcellularLocation>
        <location evidence="1 14">Cell membrane</location>
        <topology evidence="1 14">Multi-pass membrane protein</topology>
    </subcellularLocation>
</comment>
<name>A0A5N0TB13_9GAMM</name>
<dbReference type="GO" id="GO:0005886">
    <property type="term" value="C:plasma membrane"/>
    <property type="evidence" value="ECO:0007669"/>
    <property type="project" value="UniProtKB-SubCell"/>
</dbReference>
<keyword evidence="9 14" id="KW-0472">Membrane</keyword>
<comment type="catalytic activity">
    <reaction evidence="13 14">
        <text>di-trans,octa-cis-undecaprenyl diphosphate + H2O = di-trans,octa-cis-undecaprenyl phosphate + phosphate + H(+)</text>
        <dbReference type="Rhea" id="RHEA:28094"/>
        <dbReference type="ChEBI" id="CHEBI:15377"/>
        <dbReference type="ChEBI" id="CHEBI:15378"/>
        <dbReference type="ChEBI" id="CHEBI:43474"/>
        <dbReference type="ChEBI" id="CHEBI:58405"/>
        <dbReference type="ChEBI" id="CHEBI:60392"/>
        <dbReference type="EC" id="3.6.1.27"/>
    </reaction>
</comment>
<dbReference type="GO" id="GO:0008360">
    <property type="term" value="P:regulation of cell shape"/>
    <property type="evidence" value="ECO:0007669"/>
    <property type="project" value="UniProtKB-KW"/>
</dbReference>
<keyword evidence="6 14" id="KW-0812">Transmembrane</keyword>
<accession>A0A5N0TB13</accession>
<dbReference type="PANTHER" id="PTHR30622">
    <property type="entry name" value="UNDECAPRENYL-DIPHOSPHATASE"/>
    <property type="match status" value="1"/>
</dbReference>
<evidence type="ECO:0000256" key="4">
    <source>
        <dbReference type="ARBA" id="ARBA00021581"/>
    </source>
</evidence>